<keyword evidence="2" id="KW-1133">Transmembrane helix</keyword>
<dbReference type="Proteomes" id="UP000657385">
    <property type="component" value="Unassembled WGS sequence"/>
</dbReference>
<evidence type="ECO:0000256" key="1">
    <source>
        <dbReference type="SAM" id="MobiDB-lite"/>
    </source>
</evidence>
<sequence>MTRRFTLRGFTVRGFSGRGFTMGWTQLGWALGAAGALLCVLGWYGISGERFAERQIPYLASATVPGAALIVAGAVLLARPGAAEEEARRDRIGEDDRLRRQLALLYDLLVEEATRSQQAPGGASGVAARDPGSAAERLAYLPNGRTYHRVGCLLVEGRGDAVPVTPAGARERGLRPCPLCMPDQGRQNTASGTGDTAPDTSSEA</sequence>
<accession>A0A931FGR5</accession>
<gene>
    <name evidence="3" type="ORF">I2501_24255</name>
</gene>
<dbReference type="AlphaFoldDB" id="A0A931FGR5"/>
<feature type="region of interest" description="Disordered" evidence="1">
    <location>
        <begin position="166"/>
        <end position="204"/>
    </location>
</feature>
<proteinExistence type="predicted"/>
<protein>
    <submittedName>
        <fullName evidence="3">Uncharacterized protein</fullName>
    </submittedName>
</protein>
<name>A0A931FGR5_9ACTN</name>
<feature type="transmembrane region" description="Helical" evidence="2">
    <location>
        <begin position="58"/>
        <end position="78"/>
    </location>
</feature>
<evidence type="ECO:0000256" key="2">
    <source>
        <dbReference type="SAM" id="Phobius"/>
    </source>
</evidence>
<comment type="caution">
    <text evidence="3">The sequence shown here is derived from an EMBL/GenBank/DDBJ whole genome shotgun (WGS) entry which is preliminary data.</text>
</comment>
<dbReference type="RefSeq" id="WP_196196280.1">
    <property type="nucleotide sequence ID" value="NZ_JADPRT010000010.1"/>
</dbReference>
<evidence type="ECO:0000313" key="3">
    <source>
        <dbReference type="EMBL" id="MBF9071136.1"/>
    </source>
</evidence>
<organism evidence="3 4">
    <name type="scientific">Streptacidiphilus fuscans</name>
    <dbReference type="NCBI Taxonomy" id="2789292"/>
    <lineage>
        <taxon>Bacteria</taxon>
        <taxon>Bacillati</taxon>
        <taxon>Actinomycetota</taxon>
        <taxon>Actinomycetes</taxon>
        <taxon>Kitasatosporales</taxon>
        <taxon>Streptomycetaceae</taxon>
        <taxon>Streptacidiphilus</taxon>
    </lineage>
</organism>
<reference evidence="3" key="1">
    <citation type="submission" date="2020-11" db="EMBL/GenBank/DDBJ databases">
        <title>Isolation and identification of active actinomycetes.</title>
        <authorList>
            <person name="Yu B."/>
        </authorList>
    </citation>
    <scope>NUCLEOTIDE SEQUENCE</scope>
    <source>
        <strain evidence="3">NEAU-YB345</strain>
    </source>
</reference>
<keyword evidence="2" id="KW-0472">Membrane</keyword>
<keyword evidence="2" id="KW-0812">Transmembrane</keyword>
<feature type="transmembrane region" description="Helical" evidence="2">
    <location>
        <begin position="27"/>
        <end position="46"/>
    </location>
</feature>
<feature type="compositionally biased region" description="Polar residues" evidence="1">
    <location>
        <begin position="185"/>
        <end position="204"/>
    </location>
</feature>
<keyword evidence="4" id="KW-1185">Reference proteome</keyword>
<dbReference type="EMBL" id="JADPRT010000010">
    <property type="protein sequence ID" value="MBF9071136.1"/>
    <property type="molecule type" value="Genomic_DNA"/>
</dbReference>
<evidence type="ECO:0000313" key="4">
    <source>
        <dbReference type="Proteomes" id="UP000657385"/>
    </source>
</evidence>